<dbReference type="GeneID" id="14910329"/>
<dbReference type="RefSeq" id="XP_004039443.1">
    <property type="nucleotide sequence ID" value="XM_004039395.1"/>
</dbReference>
<dbReference type="FunFam" id="1.10.20.10:FF:000062">
    <property type="entry name" value="Nuclear transcription factor Y subunit C"/>
    <property type="match status" value="1"/>
</dbReference>
<keyword evidence="3" id="KW-0238">DNA-binding</keyword>
<sequence length="242" mass="28810">LLNQVTKPIKSRLIIIKHIKLNFKQQQRLRIVYGKSYICINQNIYLYFQKNKKDIAQQEHQKKLKEKFTELKDDINQMGKDPEVFRGHQLPLARVKKIMKSDEDVRMISAEAPVLFAKACEIFIIELTHRAWLFTEEGKRRTLQVQYIYIYNNYLYQKKKNDIAACIYNTEIFDFLIDIVPKEDAKANPYIQNNQQEIFQSMNPIGPKNFIKDLNNINLNQFQQNQFLSQSFMNNIQQGNKQ</sequence>
<dbReference type="GO" id="GO:0003887">
    <property type="term" value="F:DNA-directed DNA polymerase activity"/>
    <property type="evidence" value="ECO:0007669"/>
    <property type="project" value="UniProtKB-EC"/>
</dbReference>
<dbReference type="OrthoDB" id="447651at2759"/>
<evidence type="ECO:0000256" key="2">
    <source>
        <dbReference type="ARBA" id="ARBA00023015"/>
    </source>
</evidence>
<accession>G0QKW4</accession>
<dbReference type="STRING" id="857967.G0QKW4"/>
<dbReference type="GO" id="GO:0046982">
    <property type="term" value="F:protein heterodimerization activity"/>
    <property type="evidence" value="ECO:0007669"/>
    <property type="project" value="InterPro"/>
</dbReference>
<dbReference type="PANTHER" id="PTHR10252">
    <property type="entry name" value="HISTONE-LIKE TRANSCRIPTION FACTOR CCAAT-RELATED"/>
    <property type="match status" value="1"/>
</dbReference>
<dbReference type="eggNOG" id="KOG1657">
    <property type="taxonomic scope" value="Eukaryota"/>
</dbReference>
<feature type="domain" description="Transcription factor CBF/NF-Y/archaeal histone" evidence="7">
    <location>
        <begin position="89"/>
        <end position="146"/>
    </location>
</feature>
<dbReference type="Pfam" id="PF00808">
    <property type="entry name" value="CBFD_NFYB_HMF"/>
    <property type="match status" value="1"/>
</dbReference>
<dbReference type="PANTHER" id="PTHR10252:SF8">
    <property type="entry name" value="NUCLEAR TRANSCRIPTION FACTOR Y SUBUNIT GAMMA"/>
    <property type="match status" value="1"/>
</dbReference>
<proteinExistence type="inferred from homology"/>
<evidence type="ECO:0000256" key="5">
    <source>
        <dbReference type="ARBA" id="ARBA00023242"/>
    </source>
</evidence>
<keyword evidence="8" id="KW-0548">Nucleotidyltransferase</keyword>
<keyword evidence="5" id="KW-0539">Nucleus</keyword>
<evidence type="ECO:0000256" key="6">
    <source>
        <dbReference type="ARBA" id="ARBA00038129"/>
    </source>
</evidence>
<dbReference type="EMBL" id="GL983200">
    <property type="protein sequence ID" value="EGR34139.1"/>
    <property type="molecule type" value="Genomic_DNA"/>
</dbReference>
<dbReference type="EC" id="2.7.7.7" evidence="8"/>
<name>G0QKW4_ICHMU</name>
<comment type="similarity">
    <text evidence="6">Belongs to the NFYC/HAP5 subunit family.</text>
</comment>
<dbReference type="CDD" id="cd22908">
    <property type="entry name" value="HFD_NFYC-like"/>
    <property type="match status" value="1"/>
</dbReference>
<evidence type="ECO:0000313" key="8">
    <source>
        <dbReference type="EMBL" id="EGR34139.1"/>
    </source>
</evidence>
<dbReference type="InterPro" id="IPR050568">
    <property type="entry name" value="Transcr_DNA_Rep_Reg"/>
</dbReference>
<dbReference type="GO" id="GO:0000978">
    <property type="term" value="F:RNA polymerase II cis-regulatory region sequence-specific DNA binding"/>
    <property type="evidence" value="ECO:0007669"/>
    <property type="project" value="TreeGrafter"/>
</dbReference>
<feature type="non-terminal residue" evidence="8">
    <location>
        <position position="1"/>
    </location>
</feature>
<keyword evidence="4" id="KW-0804">Transcription</keyword>
<reference evidence="8 9" key="1">
    <citation type="submission" date="2011-07" db="EMBL/GenBank/DDBJ databases">
        <authorList>
            <person name="Coyne R."/>
            <person name="Brami D."/>
            <person name="Johnson J."/>
            <person name="Hostetler J."/>
            <person name="Hannick L."/>
            <person name="Clark T."/>
            <person name="Cassidy-Hanley D."/>
            <person name="Inman J."/>
        </authorList>
    </citation>
    <scope>NUCLEOTIDE SEQUENCE [LARGE SCALE GENOMIC DNA]</scope>
    <source>
        <strain evidence="8 9">G5</strain>
    </source>
</reference>
<gene>
    <name evidence="8" type="ORF">IMG5_023000</name>
</gene>
<dbReference type="Gene3D" id="1.10.20.10">
    <property type="entry name" value="Histone, subunit A"/>
    <property type="match status" value="1"/>
</dbReference>
<dbReference type="GO" id="GO:0000981">
    <property type="term" value="F:DNA-binding transcription factor activity, RNA polymerase II-specific"/>
    <property type="evidence" value="ECO:0007669"/>
    <property type="project" value="TreeGrafter"/>
</dbReference>
<evidence type="ECO:0000259" key="7">
    <source>
        <dbReference type="Pfam" id="PF00808"/>
    </source>
</evidence>
<dbReference type="InterPro" id="IPR009072">
    <property type="entry name" value="Histone-fold"/>
</dbReference>
<dbReference type="Proteomes" id="UP000008983">
    <property type="component" value="Unassembled WGS sequence"/>
</dbReference>
<dbReference type="InterPro" id="IPR003958">
    <property type="entry name" value="CBFA_NFYB_domain"/>
</dbReference>
<dbReference type="SUPFAM" id="SSF47113">
    <property type="entry name" value="Histone-fold"/>
    <property type="match status" value="1"/>
</dbReference>
<dbReference type="AlphaFoldDB" id="G0QKW4"/>
<keyword evidence="2" id="KW-0805">Transcription regulation</keyword>
<comment type="subcellular location">
    <subcellularLocation>
        <location evidence="1">Nucleus</location>
    </subcellularLocation>
</comment>
<evidence type="ECO:0000256" key="4">
    <source>
        <dbReference type="ARBA" id="ARBA00023163"/>
    </source>
</evidence>
<keyword evidence="8" id="KW-0808">Transferase</keyword>
<evidence type="ECO:0000256" key="3">
    <source>
        <dbReference type="ARBA" id="ARBA00023125"/>
    </source>
</evidence>
<dbReference type="GO" id="GO:0005634">
    <property type="term" value="C:nucleus"/>
    <property type="evidence" value="ECO:0007669"/>
    <property type="project" value="UniProtKB-SubCell"/>
</dbReference>
<dbReference type="InParanoid" id="G0QKW4"/>
<organism evidence="8 9">
    <name type="scientific">Ichthyophthirius multifiliis</name>
    <name type="common">White spot disease agent</name>
    <name type="synonym">Ich</name>
    <dbReference type="NCBI Taxonomy" id="5932"/>
    <lineage>
        <taxon>Eukaryota</taxon>
        <taxon>Sar</taxon>
        <taxon>Alveolata</taxon>
        <taxon>Ciliophora</taxon>
        <taxon>Intramacronucleata</taxon>
        <taxon>Oligohymenophorea</taxon>
        <taxon>Hymenostomatida</taxon>
        <taxon>Ophryoglenina</taxon>
        <taxon>Ichthyophthirius</taxon>
    </lineage>
</organism>
<protein>
    <submittedName>
        <fullName evidence="8">Transcription factor hap5a family protein, putative</fullName>
        <ecNumber evidence="8">2.7.7.7</ecNumber>
    </submittedName>
</protein>
<keyword evidence="9" id="KW-1185">Reference proteome</keyword>
<evidence type="ECO:0000256" key="1">
    <source>
        <dbReference type="ARBA" id="ARBA00004123"/>
    </source>
</evidence>
<evidence type="ECO:0000313" key="9">
    <source>
        <dbReference type="Proteomes" id="UP000008983"/>
    </source>
</evidence>